<dbReference type="AlphaFoldDB" id="A0A645JLZ4"/>
<dbReference type="EMBL" id="VSSQ01145331">
    <property type="protein sequence ID" value="MPN64446.1"/>
    <property type="molecule type" value="Genomic_DNA"/>
</dbReference>
<evidence type="ECO:0000256" key="1">
    <source>
        <dbReference type="SAM" id="MobiDB-lite"/>
    </source>
</evidence>
<accession>A0A645JLZ4</accession>
<reference evidence="2" key="1">
    <citation type="submission" date="2019-08" db="EMBL/GenBank/DDBJ databases">
        <authorList>
            <person name="Kucharzyk K."/>
            <person name="Murdoch R.W."/>
            <person name="Higgins S."/>
            <person name="Loffler F."/>
        </authorList>
    </citation>
    <scope>NUCLEOTIDE SEQUENCE</scope>
</reference>
<gene>
    <name evidence="2" type="ORF">SDC9_212218</name>
</gene>
<organism evidence="2">
    <name type="scientific">bioreactor metagenome</name>
    <dbReference type="NCBI Taxonomy" id="1076179"/>
    <lineage>
        <taxon>unclassified sequences</taxon>
        <taxon>metagenomes</taxon>
        <taxon>ecological metagenomes</taxon>
    </lineage>
</organism>
<name>A0A645JLZ4_9ZZZZ</name>
<feature type="region of interest" description="Disordered" evidence="1">
    <location>
        <begin position="22"/>
        <end position="51"/>
    </location>
</feature>
<comment type="caution">
    <text evidence="2">The sequence shown here is derived from an EMBL/GenBank/DDBJ whole genome shotgun (WGS) entry which is preliminary data.</text>
</comment>
<evidence type="ECO:0000313" key="2">
    <source>
        <dbReference type="EMBL" id="MPN64446.1"/>
    </source>
</evidence>
<proteinExistence type="predicted"/>
<protein>
    <submittedName>
        <fullName evidence="2">Uncharacterized protein</fullName>
    </submittedName>
</protein>
<sequence length="51" mass="5647">MAIRVRMVWKINNGMAEIITPKPKADAKSIAEKKSINDLVNNKSDEPPVPS</sequence>
<feature type="compositionally biased region" description="Basic and acidic residues" evidence="1">
    <location>
        <begin position="23"/>
        <end position="36"/>
    </location>
</feature>